<dbReference type="KEGG" id="fgi:OP10G_4415"/>
<sequence length="362" mass="40646">MEDAGEVVAIYPFVWHVEPSWSLRLRRLRPMGYAGHLEPSGLTEEPLTAVLPGFEERGRRAVVELVQRLVAQGRWDCAIVRQLEKEAQTESSNGQPVIRVKVKTGPQKLVLPSDWQAFRKGLSKSMRDNLNYYPRLLTRAGHSYEVRVHTSPGEMDAAVGGLVELHKERVWSECRNGHRDYFPEPTQEEMLRRALRGMAAEGLGYVATLLVDGREVASQAFLETDGRVTMHYSGFDPEFAKFSPLLVLQAEVLKQAMARGVRQVNLLYGSAQWQKRWGAEPVEAETRTLILSRRTMPLMRAALYAVKKEAIATLKRRGFSQWRGRAAVAASGLASAGVDLHLLAIRTATSPALVHHLVRVHR</sequence>
<keyword evidence="3" id="KW-1185">Reference proteome</keyword>
<dbReference type="STRING" id="661478.OP10G_4415"/>
<protein>
    <recommendedName>
        <fullName evidence="1">BioF2-like acetyltransferase domain-containing protein</fullName>
    </recommendedName>
</protein>
<feature type="domain" description="BioF2-like acetyltransferase" evidence="1">
    <location>
        <begin position="125"/>
        <end position="274"/>
    </location>
</feature>
<organism evidence="2 3">
    <name type="scientific">Fimbriimonas ginsengisoli Gsoil 348</name>
    <dbReference type="NCBI Taxonomy" id="661478"/>
    <lineage>
        <taxon>Bacteria</taxon>
        <taxon>Bacillati</taxon>
        <taxon>Armatimonadota</taxon>
        <taxon>Fimbriimonadia</taxon>
        <taxon>Fimbriimonadales</taxon>
        <taxon>Fimbriimonadaceae</taxon>
        <taxon>Fimbriimonas</taxon>
    </lineage>
</organism>
<reference evidence="2 3" key="1">
    <citation type="journal article" date="2014" name="PLoS ONE">
        <title>The first complete genome sequence of the class fimbriimonadia in the phylum armatimonadetes.</title>
        <authorList>
            <person name="Hu Z.Y."/>
            <person name="Wang Y.Z."/>
            <person name="Im W.T."/>
            <person name="Wang S.Y."/>
            <person name="Zhao G.P."/>
            <person name="Zheng H.J."/>
            <person name="Quan Z.X."/>
        </authorList>
    </citation>
    <scope>NUCLEOTIDE SEQUENCE [LARGE SCALE GENOMIC DNA]</scope>
    <source>
        <strain evidence="2">Gsoil 348</strain>
    </source>
</reference>
<dbReference type="InterPro" id="IPR038740">
    <property type="entry name" value="BioF2-like_GNAT_dom"/>
</dbReference>
<dbReference type="Pfam" id="PF13480">
    <property type="entry name" value="Acetyltransf_6"/>
    <property type="match status" value="1"/>
</dbReference>
<evidence type="ECO:0000313" key="3">
    <source>
        <dbReference type="Proteomes" id="UP000027982"/>
    </source>
</evidence>
<dbReference type="Gene3D" id="3.40.630.30">
    <property type="match status" value="1"/>
</dbReference>
<accession>A0A068NW74</accession>
<proteinExistence type="predicted"/>
<evidence type="ECO:0000259" key="1">
    <source>
        <dbReference type="Pfam" id="PF13480"/>
    </source>
</evidence>
<evidence type="ECO:0000313" key="2">
    <source>
        <dbReference type="EMBL" id="AIE87783.1"/>
    </source>
</evidence>
<dbReference type="SUPFAM" id="SSF55729">
    <property type="entry name" value="Acyl-CoA N-acyltransferases (Nat)"/>
    <property type="match status" value="1"/>
</dbReference>
<gene>
    <name evidence="2" type="ORF">OP10G_4415</name>
</gene>
<name>A0A068NW74_FIMGI</name>
<dbReference type="EMBL" id="CP007139">
    <property type="protein sequence ID" value="AIE87783.1"/>
    <property type="molecule type" value="Genomic_DNA"/>
</dbReference>
<dbReference type="HOGENOM" id="CLU_764504_0_0_0"/>
<dbReference type="Proteomes" id="UP000027982">
    <property type="component" value="Chromosome"/>
</dbReference>
<dbReference type="AlphaFoldDB" id="A0A068NW74"/>
<dbReference type="InterPro" id="IPR016181">
    <property type="entry name" value="Acyl_CoA_acyltransferase"/>
</dbReference>
<dbReference type="eggNOG" id="COG5653">
    <property type="taxonomic scope" value="Bacteria"/>
</dbReference>